<sequence>MSSSYTHNDHAYAGGSYASYQGGTSHNHSQNQSYNHGPSSSSTSSSPYTSASQPPPSSYAPDGTSRLARDGTQRTAQTHTSRQSSRYTEGAPTTTKTRSNGDRASRSGGTTSNVSRGLALPLSTPRQLGTGLIPSRSSAWFLLVVVLESLTVIGLVAAVFGIVEVRTETLSQDAKTVPVFLALLVFGFLFFIVMALDAFRLHNTIQIYGCLILNLALLITAALQISQVRDAFVNQDEAGLGVPCVNRRSRRCNAVRTLYPDIEPLLIAVPVVVGVAQGPLTYFTLKLSQDFGWEIYRKIGADLRKRRMMLVYQIFVCFLKYTGFFGLAFCIAYLILVSKRHDVEFALTIAAIPAAIVVLFLSAIAVQKELRSLMSFCVLCMLAGIAYFIFKITRIFEPETEQQYRTVRLSLTFFSVLSILSLLTTLALAIVCTLNFGKGLKEAHETMGGLLGTFNRRAARRRQDEAQPVEIEAGEKEGEEVSGSGDGRLAGVGEEDEEDDEAAESRSSLGRAGRGQGQEQGATATVAPAAATGGASYSSYEPPLQQHQDHPYYPASSTLDSPHHPSMSTTTPGTGYSSTSSPTSARPSRALPYSNQEDEAITGRHGARAQSGYAPSFLSNTTGNTHTTASGRRTSGTGRGPLPPVPMPTAGAQAGAGQGAAPALQRRISLD</sequence>
<evidence type="ECO:0008006" key="5">
    <source>
        <dbReference type="Google" id="ProtNLM"/>
    </source>
</evidence>
<keyword evidence="2" id="KW-1133">Transmembrane helix</keyword>
<dbReference type="RefSeq" id="XP_025347444.1">
    <property type="nucleotide sequence ID" value="XM_025492607.1"/>
</dbReference>
<accession>A0A316U625</accession>
<keyword evidence="2" id="KW-0472">Membrane</keyword>
<evidence type="ECO:0000313" key="3">
    <source>
        <dbReference type="EMBL" id="PWN20284.1"/>
    </source>
</evidence>
<feature type="compositionally biased region" description="Polar residues" evidence="1">
    <location>
        <begin position="617"/>
        <end position="626"/>
    </location>
</feature>
<feature type="compositionally biased region" description="Low complexity" evidence="1">
    <location>
        <begin position="627"/>
        <end position="636"/>
    </location>
</feature>
<feature type="compositionally biased region" description="Polar residues" evidence="1">
    <location>
        <begin position="73"/>
        <end position="98"/>
    </location>
</feature>
<keyword evidence="2" id="KW-0812">Transmembrane</keyword>
<feature type="compositionally biased region" description="Acidic residues" evidence="1">
    <location>
        <begin position="493"/>
        <end position="502"/>
    </location>
</feature>
<feature type="transmembrane region" description="Helical" evidence="2">
    <location>
        <begin position="310"/>
        <end position="335"/>
    </location>
</feature>
<feature type="compositionally biased region" description="Low complexity" evidence="1">
    <location>
        <begin position="564"/>
        <end position="592"/>
    </location>
</feature>
<feature type="transmembrane region" description="Helical" evidence="2">
    <location>
        <begin position="347"/>
        <end position="366"/>
    </location>
</feature>
<dbReference type="PANTHER" id="PTHR34391:SF1">
    <property type="entry name" value="UPF0658 GOLGI APPARATUS MEMBRANE PROTEIN C1952.10C-RELATED"/>
    <property type="match status" value="1"/>
</dbReference>
<feature type="region of interest" description="Disordered" evidence="1">
    <location>
        <begin position="1"/>
        <end position="117"/>
    </location>
</feature>
<evidence type="ECO:0000256" key="2">
    <source>
        <dbReference type="SAM" id="Phobius"/>
    </source>
</evidence>
<dbReference type="Proteomes" id="UP000245942">
    <property type="component" value="Unassembled WGS sequence"/>
</dbReference>
<feature type="transmembrane region" description="Helical" evidence="2">
    <location>
        <begin position="140"/>
        <end position="165"/>
    </location>
</feature>
<evidence type="ECO:0000256" key="1">
    <source>
        <dbReference type="SAM" id="MobiDB-lite"/>
    </source>
</evidence>
<evidence type="ECO:0000313" key="4">
    <source>
        <dbReference type="Proteomes" id="UP000245942"/>
    </source>
</evidence>
<protein>
    <recommendedName>
        <fullName evidence="5">TRP C-terminal domain-containing protein</fullName>
    </recommendedName>
</protein>
<feature type="region of interest" description="Disordered" evidence="1">
    <location>
        <begin position="461"/>
        <end position="671"/>
    </location>
</feature>
<keyword evidence="4" id="KW-1185">Reference proteome</keyword>
<reference evidence="3 4" key="1">
    <citation type="journal article" date="2018" name="Mol. Biol. Evol.">
        <title>Broad Genomic Sampling Reveals a Smut Pathogenic Ancestry of the Fungal Clade Ustilaginomycotina.</title>
        <authorList>
            <person name="Kijpornyongpan T."/>
            <person name="Mondo S.J."/>
            <person name="Barry K."/>
            <person name="Sandor L."/>
            <person name="Lee J."/>
            <person name="Lipzen A."/>
            <person name="Pangilinan J."/>
            <person name="LaButti K."/>
            <person name="Hainaut M."/>
            <person name="Henrissat B."/>
            <person name="Grigoriev I.V."/>
            <person name="Spatafora J.W."/>
            <person name="Aime M.C."/>
        </authorList>
    </citation>
    <scope>NUCLEOTIDE SEQUENCE [LARGE SCALE GENOMIC DNA]</scope>
    <source>
        <strain evidence="3 4">MCA 4718</strain>
    </source>
</reference>
<feature type="compositionally biased region" description="Low complexity" evidence="1">
    <location>
        <begin position="38"/>
        <end position="52"/>
    </location>
</feature>
<feature type="transmembrane region" description="Helical" evidence="2">
    <location>
        <begin position="205"/>
        <end position="225"/>
    </location>
</feature>
<name>A0A316U625_9BASI</name>
<dbReference type="InterPro" id="IPR040410">
    <property type="entry name" value="UPF0658_Golgi"/>
</dbReference>
<feature type="transmembrane region" description="Helical" evidence="2">
    <location>
        <begin position="177"/>
        <end position="199"/>
    </location>
</feature>
<dbReference type="GO" id="GO:0005794">
    <property type="term" value="C:Golgi apparatus"/>
    <property type="evidence" value="ECO:0007669"/>
    <property type="project" value="TreeGrafter"/>
</dbReference>
<dbReference type="AlphaFoldDB" id="A0A316U625"/>
<organism evidence="3 4">
    <name type="scientific">Pseudomicrostroma glucosiphilum</name>
    <dbReference type="NCBI Taxonomy" id="1684307"/>
    <lineage>
        <taxon>Eukaryota</taxon>
        <taxon>Fungi</taxon>
        <taxon>Dikarya</taxon>
        <taxon>Basidiomycota</taxon>
        <taxon>Ustilaginomycotina</taxon>
        <taxon>Exobasidiomycetes</taxon>
        <taxon>Microstromatales</taxon>
        <taxon>Microstromatales incertae sedis</taxon>
        <taxon>Pseudomicrostroma</taxon>
    </lineage>
</organism>
<feature type="compositionally biased region" description="Low complexity" evidence="1">
    <location>
        <begin position="11"/>
        <end position="25"/>
    </location>
</feature>
<feature type="transmembrane region" description="Helical" evidence="2">
    <location>
        <begin position="410"/>
        <end position="437"/>
    </location>
</feature>
<proteinExistence type="predicted"/>
<feature type="transmembrane region" description="Helical" evidence="2">
    <location>
        <begin position="373"/>
        <end position="390"/>
    </location>
</feature>
<dbReference type="GeneID" id="37014341"/>
<dbReference type="EMBL" id="KZ819328">
    <property type="protein sequence ID" value="PWN20284.1"/>
    <property type="molecule type" value="Genomic_DNA"/>
</dbReference>
<feature type="compositionally biased region" description="Low complexity" evidence="1">
    <location>
        <begin position="650"/>
        <end position="661"/>
    </location>
</feature>
<feature type="compositionally biased region" description="Polar residues" evidence="1">
    <location>
        <begin position="26"/>
        <end position="37"/>
    </location>
</feature>
<dbReference type="OrthoDB" id="2448307at2759"/>
<dbReference type="PANTHER" id="PTHR34391">
    <property type="entry name" value="UPF0658 GOLGI APPARATUS MEMBRANE PROTEIN C1952.10C-RELATED"/>
    <property type="match status" value="1"/>
</dbReference>
<gene>
    <name evidence="3" type="ORF">BCV69DRAFT_283160</name>
</gene>
<feature type="compositionally biased region" description="Low complexity" evidence="1">
    <location>
        <begin position="519"/>
        <end position="535"/>
    </location>
</feature>